<keyword evidence="2" id="KW-0732">Signal</keyword>
<dbReference type="InterPro" id="IPR014247">
    <property type="entry name" value="Spore_lipoprot_YhcN/YlaJ"/>
</dbReference>
<dbReference type="InterPro" id="IPR019076">
    <property type="entry name" value="Spore_lipoprot_YhcN/YlaJ-like"/>
</dbReference>
<feature type="signal peptide" evidence="2">
    <location>
        <begin position="1"/>
        <end position="19"/>
    </location>
</feature>
<accession>A0A0G3WBB8</accession>
<dbReference type="EMBL" id="CP009687">
    <property type="protein sequence ID" value="AKL95638.1"/>
    <property type="molecule type" value="Genomic_DNA"/>
</dbReference>
<evidence type="ECO:0000313" key="3">
    <source>
        <dbReference type="EMBL" id="AKL95638.1"/>
    </source>
</evidence>
<dbReference type="AlphaFoldDB" id="A0A0G3WBB8"/>
<dbReference type="KEGG" id="cace:CACET_c21920"/>
<protein>
    <submittedName>
        <fullName evidence="3">Sporulation lipoprotein YhcN/YlaJ</fullName>
    </submittedName>
</protein>
<dbReference type="RefSeq" id="WP_052661453.1">
    <property type="nucleotide sequence ID" value="NZ_CP009687.1"/>
</dbReference>
<dbReference type="Proteomes" id="UP000035704">
    <property type="component" value="Chromosome"/>
</dbReference>
<dbReference type="STRING" id="84022.CACET_c21920"/>
<dbReference type="PATRIC" id="fig|84022.6.peg.2195"/>
<dbReference type="Pfam" id="PF09580">
    <property type="entry name" value="Spore_YhcN_YlaJ"/>
    <property type="match status" value="1"/>
</dbReference>
<dbReference type="OrthoDB" id="1707228at2"/>
<gene>
    <name evidence="3" type="ORF">CACET_c21920</name>
</gene>
<sequence length="218" mass="23594">MKKKKLLLIICIIVIAAMAFTGCRPARRPMPEEQTTPQEGVPGPGTGTPGAPAVPGEEGIAPTPGGGVPGPGQRVPGEQADDGTVRDARTPEDARTAPRNMQPAEMEQDLMTRADRIVNEVARMEEVRSATVVIFENTALVGVTLTEDTDGEINRGIERRIEETAREADRSVERVAVTADPNMFRRIQEISREAGEGRPLSGFGREIEEMFRRIVPGA</sequence>
<dbReference type="NCBIfam" id="TIGR02898">
    <property type="entry name" value="spore_YhcN_YlaJ"/>
    <property type="match status" value="1"/>
</dbReference>
<keyword evidence="4" id="KW-1185">Reference proteome</keyword>
<evidence type="ECO:0000256" key="1">
    <source>
        <dbReference type="SAM" id="MobiDB-lite"/>
    </source>
</evidence>
<proteinExistence type="predicted"/>
<dbReference type="GO" id="GO:0030435">
    <property type="term" value="P:sporulation resulting in formation of a cellular spore"/>
    <property type="evidence" value="ECO:0007669"/>
    <property type="project" value="InterPro"/>
</dbReference>
<dbReference type="PROSITE" id="PS51257">
    <property type="entry name" value="PROKAR_LIPOPROTEIN"/>
    <property type="match status" value="1"/>
</dbReference>
<feature type="compositionally biased region" description="Basic and acidic residues" evidence="1">
    <location>
        <begin position="83"/>
        <end position="96"/>
    </location>
</feature>
<reference evidence="3 4" key="1">
    <citation type="submission" date="2014-10" db="EMBL/GenBank/DDBJ databases">
        <title>Genome sequence of Clostridium aceticum DSM 1496.</title>
        <authorList>
            <person name="Poehlein A."/>
            <person name="Schiel-Bengelsdorf B."/>
            <person name="Gottschalk G."/>
            <person name="Duerre P."/>
            <person name="Daniel R."/>
        </authorList>
    </citation>
    <scope>NUCLEOTIDE SEQUENCE [LARGE SCALE GENOMIC DNA]</scope>
    <source>
        <strain evidence="3 4">DSM 1496</strain>
    </source>
</reference>
<evidence type="ECO:0000313" key="4">
    <source>
        <dbReference type="Proteomes" id="UP000035704"/>
    </source>
</evidence>
<name>A0A0G3WBB8_9CLOT</name>
<feature type="compositionally biased region" description="Low complexity" evidence="1">
    <location>
        <begin position="49"/>
        <end position="63"/>
    </location>
</feature>
<feature type="chain" id="PRO_5038727570" evidence="2">
    <location>
        <begin position="20"/>
        <end position="218"/>
    </location>
</feature>
<organism evidence="3 4">
    <name type="scientific">Clostridium aceticum</name>
    <dbReference type="NCBI Taxonomy" id="84022"/>
    <lineage>
        <taxon>Bacteria</taxon>
        <taxon>Bacillati</taxon>
        <taxon>Bacillota</taxon>
        <taxon>Clostridia</taxon>
        <taxon>Eubacteriales</taxon>
        <taxon>Clostridiaceae</taxon>
        <taxon>Clostridium</taxon>
    </lineage>
</organism>
<keyword evidence="3" id="KW-0449">Lipoprotein</keyword>
<feature type="region of interest" description="Disordered" evidence="1">
    <location>
        <begin position="26"/>
        <end position="105"/>
    </location>
</feature>
<evidence type="ECO:0000256" key="2">
    <source>
        <dbReference type="SAM" id="SignalP"/>
    </source>
</evidence>